<protein>
    <submittedName>
        <fullName evidence="2">Uncharacterized protein</fullName>
    </submittedName>
</protein>
<evidence type="ECO:0000256" key="1">
    <source>
        <dbReference type="SAM" id="MobiDB-lite"/>
    </source>
</evidence>
<keyword evidence="3" id="KW-1185">Reference proteome</keyword>
<organism evidence="2 3">
    <name type="scientific">Trematosphaeria pertusa</name>
    <dbReference type="NCBI Taxonomy" id="390896"/>
    <lineage>
        <taxon>Eukaryota</taxon>
        <taxon>Fungi</taxon>
        <taxon>Dikarya</taxon>
        <taxon>Ascomycota</taxon>
        <taxon>Pezizomycotina</taxon>
        <taxon>Dothideomycetes</taxon>
        <taxon>Pleosporomycetidae</taxon>
        <taxon>Pleosporales</taxon>
        <taxon>Massarineae</taxon>
        <taxon>Trematosphaeriaceae</taxon>
        <taxon>Trematosphaeria</taxon>
    </lineage>
</organism>
<name>A0A6A6HVU7_9PLEO</name>
<reference evidence="2" key="1">
    <citation type="journal article" date="2020" name="Stud. Mycol.">
        <title>101 Dothideomycetes genomes: a test case for predicting lifestyles and emergence of pathogens.</title>
        <authorList>
            <person name="Haridas S."/>
            <person name="Albert R."/>
            <person name="Binder M."/>
            <person name="Bloem J."/>
            <person name="Labutti K."/>
            <person name="Salamov A."/>
            <person name="Andreopoulos B."/>
            <person name="Baker S."/>
            <person name="Barry K."/>
            <person name="Bills G."/>
            <person name="Bluhm B."/>
            <person name="Cannon C."/>
            <person name="Castanera R."/>
            <person name="Culley D."/>
            <person name="Daum C."/>
            <person name="Ezra D."/>
            <person name="Gonzalez J."/>
            <person name="Henrissat B."/>
            <person name="Kuo A."/>
            <person name="Liang C."/>
            <person name="Lipzen A."/>
            <person name="Lutzoni F."/>
            <person name="Magnuson J."/>
            <person name="Mondo S."/>
            <person name="Nolan M."/>
            <person name="Ohm R."/>
            <person name="Pangilinan J."/>
            <person name="Park H.-J."/>
            <person name="Ramirez L."/>
            <person name="Alfaro M."/>
            <person name="Sun H."/>
            <person name="Tritt A."/>
            <person name="Yoshinaga Y."/>
            <person name="Zwiers L.-H."/>
            <person name="Turgeon B."/>
            <person name="Goodwin S."/>
            <person name="Spatafora J."/>
            <person name="Crous P."/>
            <person name="Grigoriev I."/>
        </authorList>
    </citation>
    <scope>NUCLEOTIDE SEQUENCE</scope>
    <source>
        <strain evidence="2">CBS 122368</strain>
    </source>
</reference>
<dbReference type="OrthoDB" id="3798496at2759"/>
<feature type="compositionally biased region" description="Polar residues" evidence="1">
    <location>
        <begin position="313"/>
        <end position="330"/>
    </location>
</feature>
<sequence>MSFLSSILSNATAEAKHEASFASCTHKARAGNIQNPAPPSSLEASYIMVPRPPTETELDAEYDMISPAEADEYCDARRLRQETGEDRIHNEWLGRYLVRKKDRIVVELGPHTIYKEFRIETIPPTSKLLVALGKRPPFHRHVWIPEIDEQMFRSYSFLQDADAMAVTGSWIDAFKLWVTAKLLEDEAVEKQALSSIWRKAQLGQYKLDRMFSPEEVDWVFGHTGKGTALRKTVVGITVRSEGLVSRLKGPAEFVKEVEGYLQVLGGHEVVDMRKGVEDVWPGMSLDEHDLPKIWQLSPFEGAIPAPAPKLPRSSPSKQGLATPKSPSLPQQACPVPTRATSTLKPAVPPSIPLPRHTPLSSSSLQQSTTPKSSSNPSNLAPPTSRIPMATHQVVPRIQSRVAVQHLENISRDIPSMLVSKPPLPSPRQSRFVATRSPIPGVNQGKSRQPLKYANSVLCGKFNSQPGKGALPSVDIKEQPVRQPINPPNVELLVKNMGVNFAARRRDEWCEQGKRHSGGLSGGYRAS</sequence>
<dbReference type="AlphaFoldDB" id="A0A6A6HVU7"/>
<accession>A0A6A6HVU7</accession>
<evidence type="ECO:0000313" key="3">
    <source>
        <dbReference type="Proteomes" id="UP000800094"/>
    </source>
</evidence>
<feature type="region of interest" description="Disordered" evidence="1">
    <location>
        <begin position="304"/>
        <end position="386"/>
    </location>
</feature>
<dbReference type="EMBL" id="ML987209">
    <property type="protein sequence ID" value="KAF2242177.1"/>
    <property type="molecule type" value="Genomic_DNA"/>
</dbReference>
<proteinExistence type="predicted"/>
<dbReference type="GeneID" id="54573558"/>
<gene>
    <name evidence="2" type="ORF">BU26DRAFT_167876</name>
</gene>
<dbReference type="Proteomes" id="UP000800094">
    <property type="component" value="Unassembled WGS sequence"/>
</dbReference>
<feature type="compositionally biased region" description="Low complexity" evidence="1">
    <location>
        <begin position="358"/>
        <end position="378"/>
    </location>
</feature>
<dbReference type="RefSeq" id="XP_033677181.1">
    <property type="nucleotide sequence ID" value="XM_033820228.1"/>
</dbReference>
<evidence type="ECO:0000313" key="2">
    <source>
        <dbReference type="EMBL" id="KAF2242177.1"/>
    </source>
</evidence>